<dbReference type="Proteomes" id="UP000257200">
    <property type="component" value="Unplaced"/>
</dbReference>
<dbReference type="PANTHER" id="PTHR10559">
    <property type="entry name" value="TRANSCOBALAMIN-1/GASTRIC INTRINSIC FACTOR"/>
    <property type="match status" value="1"/>
</dbReference>
<organism evidence="1 2">
    <name type="scientific">Acanthochromis polyacanthus</name>
    <name type="common">spiny chromis</name>
    <dbReference type="NCBI Taxonomy" id="80966"/>
    <lineage>
        <taxon>Eukaryota</taxon>
        <taxon>Metazoa</taxon>
        <taxon>Chordata</taxon>
        <taxon>Craniata</taxon>
        <taxon>Vertebrata</taxon>
        <taxon>Euteleostomi</taxon>
        <taxon>Actinopterygii</taxon>
        <taxon>Neopterygii</taxon>
        <taxon>Teleostei</taxon>
        <taxon>Neoteleostei</taxon>
        <taxon>Acanthomorphata</taxon>
        <taxon>Ovalentaria</taxon>
        <taxon>Pomacentridae</taxon>
        <taxon>Acanthochromis</taxon>
    </lineage>
</organism>
<protein>
    <recommendedName>
        <fullName evidence="3">DUF4430 domain-containing protein</fullName>
    </recommendedName>
</protein>
<dbReference type="InterPro" id="IPR051588">
    <property type="entry name" value="Cobalamin_Transport"/>
</dbReference>
<evidence type="ECO:0000313" key="2">
    <source>
        <dbReference type="Proteomes" id="UP000257200"/>
    </source>
</evidence>
<keyword evidence="2" id="KW-1185">Reference proteome</keyword>
<dbReference type="PANTHER" id="PTHR10559:SF18">
    <property type="entry name" value="TRANSCOBALAMIN II"/>
    <property type="match status" value="1"/>
</dbReference>
<sequence>MSCNASFGNVTFCAGPASLHIRVSVENDPSNMTPESYAGSVVEGGVLLGALRRLQEAQQGFEFMVKEDPDFGLLLESVNGVAGNERAQTYWEIWSENSGEFSRLDVGEYPPQRFGTTYLRKT</sequence>
<evidence type="ECO:0008006" key="3">
    <source>
        <dbReference type="Google" id="ProtNLM"/>
    </source>
</evidence>
<dbReference type="GO" id="GO:0005615">
    <property type="term" value="C:extracellular space"/>
    <property type="evidence" value="ECO:0007669"/>
    <property type="project" value="TreeGrafter"/>
</dbReference>
<name>A0A3Q1GHP6_9TELE</name>
<proteinExistence type="predicted"/>
<reference evidence="1" key="1">
    <citation type="submission" date="2025-08" db="UniProtKB">
        <authorList>
            <consortium name="Ensembl"/>
        </authorList>
    </citation>
    <scope>IDENTIFICATION</scope>
</reference>
<evidence type="ECO:0000313" key="1">
    <source>
        <dbReference type="Ensembl" id="ENSAPOP00000030161.1"/>
    </source>
</evidence>
<dbReference type="GO" id="GO:0031419">
    <property type="term" value="F:cobalamin binding"/>
    <property type="evidence" value="ECO:0007669"/>
    <property type="project" value="TreeGrafter"/>
</dbReference>
<dbReference type="GO" id="GO:0015889">
    <property type="term" value="P:cobalamin transport"/>
    <property type="evidence" value="ECO:0007669"/>
    <property type="project" value="TreeGrafter"/>
</dbReference>
<dbReference type="Gene3D" id="2.170.130.30">
    <property type="match status" value="1"/>
</dbReference>
<dbReference type="Ensembl" id="ENSAPOT00000021961.1">
    <property type="protein sequence ID" value="ENSAPOP00000030161.1"/>
    <property type="gene ID" value="ENSAPOG00000016536.1"/>
</dbReference>
<dbReference type="AlphaFoldDB" id="A0A3Q1GHP6"/>
<accession>A0A3Q1GHP6</accession>
<dbReference type="InParanoid" id="A0A3Q1GHP6"/>
<dbReference type="GeneTree" id="ENSGT00390000014712"/>
<reference evidence="1" key="2">
    <citation type="submission" date="2025-09" db="UniProtKB">
        <authorList>
            <consortium name="Ensembl"/>
        </authorList>
    </citation>
    <scope>IDENTIFICATION</scope>
</reference>